<keyword evidence="6" id="KW-1185">Reference proteome</keyword>
<keyword evidence="4" id="KW-1133">Transmembrane helix</keyword>
<organism evidence="5 6">
    <name type="scientific">Streptomyces siamensis</name>
    <dbReference type="NCBI Taxonomy" id="1274986"/>
    <lineage>
        <taxon>Bacteria</taxon>
        <taxon>Bacillati</taxon>
        <taxon>Actinomycetota</taxon>
        <taxon>Actinomycetes</taxon>
        <taxon>Kitasatosporales</taxon>
        <taxon>Streptomycetaceae</taxon>
        <taxon>Streptomyces</taxon>
    </lineage>
</organism>
<reference evidence="6" key="1">
    <citation type="journal article" date="2019" name="Int. J. Syst. Evol. Microbiol.">
        <title>The Global Catalogue of Microorganisms (GCM) 10K type strain sequencing project: providing services to taxonomists for standard genome sequencing and annotation.</title>
        <authorList>
            <consortium name="The Broad Institute Genomics Platform"/>
            <consortium name="The Broad Institute Genome Sequencing Center for Infectious Disease"/>
            <person name="Wu L."/>
            <person name="Ma J."/>
        </authorList>
    </citation>
    <scope>NUCLEOTIDE SEQUENCE [LARGE SCALE GENOMIC DNA]</scope>
    <source>
        <strain evidence="6">JCM 18409</strain>
    </source>
</reference>
<evidence type="ECO:0000256" key="2">
    <source>
        <dbReference type="ARBA" id="ARBA00023163"/>
    </source>
</evidence>
<comment type="caution">
    <text evidence="5">The sequence shown here is derived from an EMBL/GenBank/DDBJ whole genome shotgun (WGS) entry which is preliminary data.</text>
</comment>
<dbReference type="RefSeq" id="WP_345657219.1">
    <property type="nucleotide sequence ID" value="NZ_BAABKB010000037.1"/>
</dbReference>
<dbReference type="InterPro" id="IPR041916">
    <property type="entry name" value="Anti_sigma_zinc_sf"/>
</dbReference>
<name>A0ABP9JKA8_9ACTN</name>
<evidence type="ECO:0008006" key="7">
    <source>
        <dbReference type="Google" id="ProtNLM"/>
    </source>
</evidence>
<dbReference type="EMBL" id="BAABKB010000037">
    <property type="protein sequence ID" value="GAA5032143.1"/>
    <property type="molecule type" value="Genomic_DNA"/>
</dbReference>
<evidence type="ECO:0000256" key="3">
    <source>
        <dbReference type="SAM" id="MobiDB-lite"/>
    </source>
</evidence>
<dbReference type="Gene3D" id="1.10.10.1320">
    <property type="entry name" value="Anti-sigma factor, zinc-finger domain"/>
    <property type="match status" value="1"/>
</dbReference>
<accession>A0ABP9JKA8</accession>
<evidence type="ECO:0000313" key="6">
    <source>
        <dbReference type="Proteomes" id="UP001501759"/>
    </source>
</evidence>
<feature type="region of interest" description="Disordered" evidence="3">
    <location>
        <begin position="92"/>
        <end position="148"/>
    </location>
</feature>
<keyword evidence="1" id="KW-0805">Transcription regulation</keyword>
<evidence type="ECO:0000256" key="1">
    <source>
        <dbReference type="ARBA" id="ARBA00023015"/>
    </source>
</evidence>
<evidence type="ECO:0000256" key="4">
    <source>
        <dbReference type="SAM" id="Phobius"/>
    </source>
</evidence>
<keyword evidence="4" id="KW-0812">Transmembrane</keyword>
<feature type="compositionally biased region" description="Basic and acidic residues" evidence="3">
    <location>
        <begin position="114"/>
        <end position="135"/>
    </location>
</feature>
<keyword evidence="2" id="KW-0804">Transcription</keyword>
<protein>
    <recommendedName>
        <fullName evidence="7">Zf-HC2 domain-containing protein</fullName>
    </recommendedName>
</protein>
<feature type="region of interest" description="Disordered" evidence="3">
    <location>
        <begin position="294"/>
        <end position="316"/>
    </location>
</feature>
<keyword evidence="4" id="KW-0472">Membrane</keyword>
<dbReference type="Proteomes" id="UP001501759">
    <property type="component" value="Unassembled WGS sequence"/>
</dbReference>
<sequence length="316" mass="32871">MSSEVTCEKVREVGAELALGVLPGRERAGAVAHLDECAGCREYVEQLTLVGDGLIGLLPGSEPPVGFEARVAQSLTQEKPVREARWHGAHLRGPTAREAAHETSVHETSVPETSARERTPRERTPRERAPRETHPRPGAYSAGRRGRRGRMRPRVAAVAAAVLVAVGFGGWAAGTAIENVVAGPAATSAGTDKEMLSGDLISTVARNKPSGEVYAHTDPEGWVYMTVDLAGAGNPFSGKIVCLLEHKDGSTVRVGTFTLRDGRGSWGSQARVDPSAVSGARVATPDGTVLASAHLGAGDVGGGQESSAGSVASHLE</sequence>
<proteinExistence type="predicted"/>
<gene>
    <name evidence="5" type="ORF">GCM10023335_74270</name>
</gene>
<feature type="transmembrane region" description="Helical" evidence="4">
    <location>
        <begin position="155"/>
        <end position="174"/>
    </location>
</feature>
<evidence type="ECO:0000313" key="5">
    <source>
        <dbReference type="EMBL" id="GAA5032143.1"/>
    </source>
</evidence>